<feature type="transmembrane region" description="Helical" evidence="2">
    <location>
        <begin position="174"/>
        <end position="197"/>
    </location>
</feature>
<feature type="region of interest" description="Disordered" evidence="1">
    <location>
        <begin position="238"/>
        <end position="257"/>
    </location>
</feature>
<organism evidence="3 4">
    <name type="scientific">Paratrimastix pyriformis</name>
    <dbReference type="NCBI Taxonomy" id="342808"/>
    <lineage>
        <taxon>Eukaryota</taxon>
        <taxon>Metamonada</taxon>
        <taxon>Preaxostyla</taxon>
        <taxon>Paratrimastigidae</taxon>
        <taxon>Paratrimastix</taxon>
    </lineage>
</organism>
<keyword evidence="2" id="KW-0812">Transmembrane</keyword>
<keyword evidence="2" id="KW-1133">Transmembrane helix</keyword>
<dbReference type="Proteomes" id="UP001141327">
    <property type="component" value="Unassembled WGS sequence"/>
</dbReference>
<evidence type="ECO:0000313" key="3">
    <source>
        <dbReference type="EMBL" id="KAJ4458308.1"/>
    </source>
</evidence>
<accession>A0ABQ8UGC8</accession>
<dbReference type="EMBL" id="JAPMOS010000031">
    <property type="protein sequence ID" value="KAJ4458308.1"/>
    <property type="molecule type" value="Genomic_DNA"/>
</dbReference>
<name>A0ABQ8UGC8_9EUKA</name>
<comment type="caution">
    <text evidence="3">The sequence shown here is derived from an EMBL/GenBank/DDBJ whole genome shotgun (WGS) entry which is preliminary data.</text>
</comment>
<protein>
    <submittedName>
        <fullName evidence="3">Uncharacterized protein</fullName>
    </submittedName>
</protein>
<evidence type="ECO:0000256" key="1">
    <source>
        <dbReference type="SAM" id="MobiDB-lite"/>
    </source>
</evidence>
<evidence type="ECO:0000313" key="4">
    <source>
        <dbReference type="Proteomes" id="UP001141327"/>
    </source>
</evidence>
<reference evidence="3" key="1">
    <citation type="journal article" date="2022" name="bioRxiv">
        <title>Genomics of Preaxostyla Flagellates Illuminates Evolutionary Transitions and the Path Towards Mitochondrial Loss.</title>
        <authorList>
            <person name="Novak L.V.F."/>
            <person name="Treitli S.C."/>
            <person name="Pyrih J."/>
            <person name="Halakuc P."/>
            <person name="Pipaliya S.V."/>
            <person name="Vacek V."/>
            <person name="Brzon O."/>
            <person name="Soukal P."/>
            <person name="Eme L."/>
            <person name="Dacks J.B."/>
            <person name="Karnkowska A."/>
            <person name="Elias M."/>
            <person name="Hampl V."/>
        </authorList>
    </citation>
    <scope>NUCLEOTIDE SEQUENCE</scope>
    <source>
        <strain evidence="3">RCP-MX</strain>
    </source>
</reference>
<proteinExistence type="predicted"/>
<keyword evidence="4" id="KW-1185">Reference proteome</keyword>
<gene>
    <name evidence="3" type="ORF">PAPYR_5988</name>
</gene>
<feature type="transmembrane region" description="Helical" evidence="2">
    <location>
        <begin position="62"/>
        <end position="83"/>
    </location>
</feature>
<feature type="transmembrane region" description="Helical" evidence="2">
    <location>
        <begin position="120"/>
        <end position="141"/>
    </location>
</feature>
<evidence type="ECO:0000256" key="2">
    <source>
        <dbReference type="SAM" id="Phobius"/>
    </source>
</evidence>
<sequence>MRMRWLLPLTGVFVIGMIILETEITKPLATHLTPWGLKHWSLSTSVAETCEMVTFWHNRERVVASFYLGFDICVATLRCLLICSCVRQSVTWLAGYRWNPDILCRTCRAISGSMLFLGRWVLPMLLIIIWGCCLVEDYALYRVLLSLFTEGDSPNLGNCFTAAAYSPGATVLKWVLRIVVTFILVFLAQLIPVLHFLCEIPHVSTTPVMSTSGGGSSLASLPPALSPPLPGDLKEVGADGEPMKWRAPGQRSRAGGVSGGVLPPGVDEHDVLRVPVYRPPQVAQVEAV</sequence>
<keyword evidence="2" id="KW-0472">Membrane</keyword>